<reference evidence="11 12" key="1">
    <citation type="submission" date="2019-07" db="EMBL/GenBank/DDBJ databases">
        <title>Deinococcus detaillus sp. nov., isolated from humus soil in Antarctica.</title>
        <authorList>
            <person name="Zhang K."/>
        </authorList>
    </citation>
    <scope>NUCLEOTIDE SEQUENCE [LARGE SCALE GENOMIC DNA]</scope>
    <source>
        <strain evidence="11 12">H1</strain>
    </source>
</reference>
<dbReference type="EMBL" id="VKDB01000001">
    <property type="protein sequence ID" value="TSA87739.1"/>
    <property type="molecule type" value="Genomic_DNA"/>
</dbReference>
<feature type="domain" description="ABC transporter" evidence="10">
    <location>
        <begin position="16"/>
        <end position="248"/>
    </location>
</feature>
<evidence type="ECO:0000313" key="12">
    <source>
        <dbReference type="Proteomes" id="UP000316092"/>
    </source>
</evidence>
<evidence type="ECO:0000256" key="4">
    <source>
        <dbReference type="ARBA" id="ARBA00022737"/>
    </source>
</evidence>
<keyword evidence="6 11" id="KW-0067">ATP-binding</keyword>
<gene>
    <name evidence="11" type="ORF">FNU79_00270</name>
</gene>
<comment type="subcellular location">
    <subcellularLocation>
        <location evidence="1">Cell membrane</location>
        <topology evidence="1">Peripheral membrane protein</topology>
    </subcellularLocation>
</comment>
<proteinExistence type="predicted"/>
<dbReference type="SMART" id="SM00382">
    <property type="entry name" value="AAA"/>
    <property type="match status" value="2"/>
</dbReference>
<evidence type="ECO:0000256" key="5">
    <source>
        <dbReference type="ARBA" id="ARBA00022741"/>
    </source>
</evidence>
<dbReference type="GO" id="GO:0016887">
    <property type="term" value="F:ATP hydrolysis activity"/>
    <property type="evidence" value="ECO:0007669"/>
    <property type="project" value="InterPro"/>
</dbReference>
<keyword evidence="12" id="KW-1185">Reference proteome</keyword>
<organism evidence="11 12">
    <name type="scientific">Deinococcus detaillensis</name>
    <dbReference type="NCBI Taxonomy" id="2592048"/>
    <lineage>
        <taxon>Bacteria</taxon>
        <taxon>Thermotogati</taxon>
        <taxon>Deinococcota</taxon>
        <taxon>Deinococci</taxon>
        <taxon>Deinococcales</taxon>
        <taxon>Deinococcaceae</taxon>
        <taxon>Deinococcus</taxon>
    </lineage>
</organism>
<evidence type="ECO:0000256" key="2">
    <source>
        <dbReference type="ARBA" id="ARBA00022448"/>
    </source>
</evidence>
<dbReference type="InterPro" id="IPR003439">
    <property type="entry name" value="ABC_transporter-like_ATP-bd"/>
</dbReference>
<dbReference type="AlphaFoldDB" id="A0A553V5I8"/>
<dbReference type="InterPro" id="IPR050107">
    <property type="entry name" value="ABC_carbohydrate_import_ATPase"/>
</dbReference>
<accession>A0A553V5I8</accession>
<dbReference type="PROSITE" id="PS50893">
    <property type="entry name" value="ABC_TRANSPORTER_2"/>
    <property type="match status" value="2"/>
</dbReference>
<comment type="caution">
    <text evidence="11">The sequence shown here is derived from an EMBL/GenBank/DDBJ whole genome shotgun (WGS) entry which is preliminary data.</text>
</comment>
<evidence type="ECO:0000256" key="6">
    <source>
        <dbReference type="ARBA" id="ARBA00022840"/>
    </source>
</evidence>
<protein>
    <submittedName>
        <fullName evidence="11">ABC transporter ATP-binding protein</fullName>
    </submittedName>
</protein>
<sequence>MTVPQPTSASPPVPVLELRGITKRFPGVVANDNVNLYLNAGEVLALLGENGAGKSTVISVMYGLYRPDEGQTLVNGQAVTISSPAQALKLGIGLVPQHPMLVSKHSVAENLALGTSTGLFPARTMAGRIRELSEKYGLAVDPSAKVSQLSPGEKQRVEILRSLLRGVKVLILDEPTSVLTPQEVEGLFKVMNELKADGKSLIFISHKLGEVLEITDRVTVLRKGKVTGNAPTAGASRESLAEMMVGRSVSFERKRMTPPNLSSVPVRFAARNLQALSSRGLPALRGVNLDLRAGEIIGVAGVAGNGQSELVEVLAGLHHLQAGEIKLDGQPLSQNARAIFESGVAHIPEDRIHMGTVPSMTVAENLALRDYAKPPLARGAVRDLGALDTHAKSMVKAFDISTPGVDTPSRLLSGGNIQKIILARELGDSSQKDGAKVILAVHPTYGLDIGATEQVHRTLMDATERGACVLLVSEDLDELLALSDSVAVMYHGELLGPYPAATATREGIGLIMAGGADSRGLPHGAGPGDLTENAGPDEVNHTRGLKA</sequence>
<dbReference type="GO" id="GO:0005886">
    <property type="term" value="C:plasma membrane"/>
    <property type="evidence" value="ECO:0007669"/>
    <property type="project" value="UniProtKB-SubCell"/>
</dbReference>
<dbReference type="PROSITE" id="PS00211">
    <property type="entry name" value="ABC_TRANSPORTER_1"/>
    <property type="match status" value="2"/>
</dbReference>
<dbReference type="PANTHER" id="PTHR43790:SF4">
    <property type="entry name" value="GUANOSINE IMPORT ATP-BINDING PROTEIN NUPO"/>
    <property type="match status" value="1"/>
</dbReference>
<dbReference type="InterPro" id="IPR017871">
    <property type="entry name" value="ABC_transporter-like_CS"/>
</dbReference>
<dbReference type="PANTHER" id="PTHR43790">
    <property type="entry name" value="CARBOHYDRATE TRANSPORT ATP-BINDING PROTEIN MG119-RELATED"/>
    <property type="match status" value="1"/>
</dbReference>
<evidence type="ECO:0000259" key="10">
    <source>
        <dbReference type="PROSITE" id="PS50893"/>
    </source>
</evidence>
<dbReference type="OrthoDB" id="9771863at2"/>
<dbReference type="FunFam" id="3.40.50.300:FF:000127">
    <property type="entry name" value="Ribose import ATP-binding protein RbsA"/>
    <property type="match status" value="1"/>
</dbReference>
<feature type="region of interest" description="Disordered" evidence="9">
    <location>
        <begin position="521"/>
        <end position="547"/>
    </location>
</feature>
<evidence type="ECO:0000256" key="9">
    <source>
        <dbReference type="SAM" id="MobiDB-lite"/>
    </source>
</evidence>
<evidence type="ECO:0000256" key="3">
    <source>
        <dbReference type="ARBA" id="ARBA00022475"/>
    </source>
</evidence>
<feature type="domain" description="ABC transporter" evidence="10">
    <location>
        <begin position="268"/>
        <end position="516"/>
    </location>
</feature>
<evidence type="ECO:0000313" key="11">
    <source>
        <dbReference type="EMBL" id="TSA87739.1"/>
    </source>
</evidence>
<keyword evidence="3" id="KW-1003">Cell membrane</keyword>
<keyword evidence="8" id="KW-0472">Membrane</keyword>
<keyword evidence="7" id="KW-1278">Translocase</keyword>
<dbReference type="Proteomes" id="UP000316092">
    <property type="component" value="Unassembled WGS sequence"/>
</dbReference>
<evidence type="ECO:0000256" key="1">
    <source>
        <dbReference type="ARBA" id="ARBA00004202"/>
    </source>
</evidence>
<dbReference type="CDD" id="cd03215">
    <property type="entry name" value="ABC_Carb_Monos_II"/>
    <property type="match status" value="1"/>
</dbReference>
<keyword evidence="2" id="KW-0813">Transport</keyword>
<dbReference type="CDD" id="cd03216">
    <property type="entry name" value="ABC_Carb_Monos_I"/>
    <property type="match status" value="1"/>
</dbReference>
<dbReference type="GO" id="GO:0005524">
    <property type="term" value="F:ATP binding"/>
    <property type="evidence" value="ECO:0007669"/>
    <property type="project" value="UniProtKB-KW"/>
</dbReference>
<dbReference type="RefSeq" id="WP_143718958.1">
    <property type="nucleotide sequence ID" value="NZ_VKDB01000001.1"/>
</dbReference>
<dbReference type="InterPro" id="IPR027417">
    <property type="entry name" value="P-loop_NTPase"/>
</dbReference>
<keyword evidence="5" id="KW-0547">Nucleotide-binding</keyword>
<name>A0A553V5I8_9DEIO</name>
<dbReference type="InterPro" id="IPR003593">
    <property type="entry name" value="AAA+_ATPase"/>
</dbReference>
<evidence type="ECO:0000256" key="7">
    <source>
        <dbReference type="ARBA" id="ARBA00022967"/>
    </source>
</evidence>
<dbReference type="Pfam" id="PF00005">
    <property type="entry name" value="ABC_tran"/>
    <property type="match status" value="2"/>
</dbReference>
<dbReference type="SUPFAM" id="SSF52540">
    <property type="entry name" value="P-loop containing nucleoside triphosphate hydrolases"/>
    <property type="match status" value="2"/>
</dbReference>
<dbReference type="Gene3D" id="3.40.50.300">
    <property type="entry name" value="P-loop containing nucleotide triphosphate hydrolases"/>
    <property type="match status" value="2"/>
</dbReference>
<keyword evidence="4" id="KW-0677">Repeat</keyword>
<evidence type="ECO:0000256" key="8">
    <source>
        <dbReference type="ARBA" id="ARBA00023136"/>
    </source>
</evidence>